<dbReference type="EMBL" id="MU393453">
    <property type="protein sequence ID" value="KAI4866873.1"/>
    <property type="molecule type" value="Genomic_DNA"/>
</dbReference>
<gene>
    <name evidence="1" type="ORF">F4820DRAFT_233987</name>
</gene>
<comment type="caution">
    <text evidence="1">The sequence shown here is derived from an EMBL/GenBank/DDBJ whole genome shotgun (WGS) entry which is preliminary data.</text>
</comment>
<accession>A0ACB9Z5J4</accession>
<name>A0ACB9Z5J4_9PEZI</name>
<proteinExistence type="predicted"/>
<evidence type="ECO:0000313" key="1">
    <source>
        <dbReference type="EMBL" id="KAI4866873.1"/>
    </source>
</evidence>
<sequence>MARLAQAPMTPRRTISNPDSLPDLNRLLARLQENILHADAERERRLRTSEYERSKARVNIDYARSLLTKLEQDALAIKVHSRRQETQADLNSKREVLEQVTERFRELEEISVDSDEDSSDGEDLLGNIIDTPSESTGSGSATAAGQRGESEDAREEDGEEQDEDAEIEADESTLIPEPRIPDRLRPEANASSIQSEPTTTEPAPQQTAGTTTSQTLRPRGGASQQPSPANKGETSALRTQLFGTRTSSDPTAITTTTSLGASATAEAIMDHHRTEQDKLTESMVGMARALKMSSRRFASSLQEDTDVLRAAGAGIERNETNLQGVAGRMGALRRVAEGKGWWGRVMLYVWIAGLSVAAVLLVFVLPKLRF</sequence>
<evidence type="ECO:0000313" key="2">
    <source>
        <dbReference type="Proteomes" id="UP001497700"/>
    </source>
</evidence>
<reference evidence="1 2" key="1">
    <citation type="journal article" date="2022" name="New Phytol.">
        <title>Ecological generalism drives hyperdiversity of secondary metabolite gene clusters in xylarialean endophytes.</title>
        <authorList>
            <person name="Franco M.E.E."/>
            <person name="Wisecaver J.H."/>
            <person name="Arnold A.E."/>
            <person name="Ju Y.M."/>
            <person name="Slot J.C."/>
            <person name="Ahrendt S."/>
            <person name="Moore L.P."/>
            <person name="Eastman K.E."/>
            <person name="Scott K."/>
            <person name="Konkel Z."/>
            <person name="Mondo S.J."/>
            <person name="Kuo A."/>
            <person name="Hayes R.D."/>
            <person name="Haridas S."/>
            <person name="Andreopoulos B."/>
            <person name="Riley R."/>
            <person name="LaButti K."/>
            <person name="Pangilinan J."/>
            <person name="Lipzen A."/>
            <person name="Amirebrahimi M."/>
            <person name="Yan J."/>
            <person name="Adam C."/>
            <person name="Keymanesh K."/>
            <person name="Ng V."/>
            <person name="Louie K."/>
            <person name="Northen T."/>
            <person name="Drula E."/>
            <person name="Henrissat B."/>
            <person name="Hsieh H.M."/>
            <person name="Youens-Clark K."/>
            <person name="Lutzoni F."/>
            <person name="Miadlikowska J."/>
            <person name="Eastwood D.C."/>
            <person name="Hamelin R.C."/>
            <person name="Grigoriev I.V."/>
            <person name="U'Ren J.M."/>
        </authorList>
    </citation>
    <scope>NUCLEOTIDE SEQUENCE [LARGE SCALE GENOMIC DNA]</scope>
    <source>
        <strain evidence="1 2">CBS 119005</strain>
    </source>
</reference>
<protein>
    <submittedName>
        <fullName evidence="1">Uncharacterized protein</fullName>
    </submittedName>
</protein>
<keyword evidence="2" id="KW-1185">Reference proteome</keyword>
<dbReference type="Proteomes" id="UP001497700">
    <property type="component" value="Unassembled WGS sequence"/>
</dbReference>
<organism evidence="1 2">
    <name type="scientific">Hypoxylon rubiginosum</name>
    <dbReference type="NCBI Taxonomy" id="110542"/>
    <lineage>
        <taxon>Eukaryota</taxon>
        <taxon>Fungi</taxon>
        <taxon>Dikarya</taxon>
        <taxon>Ascomycota</taxon>
        <taxon>Pezizomycotina</taxon>
        <taxon>Sordariomycetes</taxon>
        <taxon>Xylariomycetidae</taxon>
        <taxon>Xylariales</taxon>
        <taxon>Hypoxylaceae</taxon>
        <taxon>Hypoxylon</taxon>
    </lineage>
</organism>